<keyword evidence="5" id="KW-1185">Reference proteome</keyword>
<gene>
    <name evidence="4" type="ORF">M378DRAFT_191669</name>
</gene>
<dbReference type="Pfam" id="PF10273">
    <property type="entry name" value="WGG"/>
    <property type="match status" value="1"/>
</dbReference>
<dbReference type="FunCoup" id="A0A0C2TJN4">
    <property type="interactions" value="355"/>
</dbReference>
<dbReference type="PANTHER" id="PTHR21250">
    <property type="entry name" value="PRE-RRNA-PROCESSING PROTEIN TSR2 HOMOLOG"/>
    <property type="match status" value="1"/>
</dbReference>
<accession>A0A0C2TJN4</accession>
<evidence type="ECO:0000313" key="5">
    <source>
        <dbReference type="Proteomes" id="UP000054549"/>
    </source>
</evidence>
<dbReference type="EMBL" id="KN818232">
    <property type="protein sequence ID" value="KIL67219.1"/>
    <property type="molecule type" value="Genomic_DNA"/>
</dbReference>
<comment type="similarity">
    <text evidence="1">Belongs to the TSR2 family.</text>
</comment>
<dbReference type="InterPro" id="IPR019398">
    <property type="entry name" value="Pre-rRNA_process_TSR2"/>
</dbReference>
<dbReference type="STRING" id="946122.A0A0C2TJN4"/>
<sequence length="189" mass="21155">MADIQRPPASLVLFARGVIARLETWSILRVAVQEGWGGPNSAEKRTWLASEIVDAFEKQVPPPDDQYVEELLLQVMADEFDCIVEDESGEGVGKDIVQIWEESQSGKQDAILKFEESAGKLKGKKIDAQITSEENEEDAGDDDEWEDESDDEGVRVDEAPQLIDHRTRNEPEVDENGFTLVKRKGRGGR</sequence>
<evidence type="ECO:0000256" key="2">
    <source>
        <dbReference type="ARBA" id="ARBA00022552"/>
    </source>
</evidence>
<reference evidence="4 5" key="1">
    <citation type="submission" date="2014-04" db="EMBL/GenBank/DDBJ databases">
        <title>Evolutionary Origins and Diversification of the Mycorrhizal Mutualists.</title>
        <authorList>
            <consortium name="DOE Joint Genome Institute"/>
            <consortium name="Mycorrhizal Genomics Consortium"/>
            <person name="Kohler A."/>
            <person name="Kuo A."/>
            <person name="Nagy L.G."/>
            <person name="Floudas D."/>
            <person name="Copeland A."/>
            <person name="Barry K.W."/>
            <person name="Cichocki N."/>
            <person name="Veneault-Fourrey C."/>
            <person name="LaButti K."/>
            <person name="Lindquist E.A."/>
            <person name="Lipzen A."/>
            <person name="Lundell T."/>
            <person name="Morin E."/>
            <person name="Murat C."/>
            <person name="Riley R."/>
            <person name="Ohm R."/>
            <person name="Sun H."/>
            <person name="Tunlid A."/>
            <person name="Henrissat B."/>
            <person name="Grigoriev I.V."/>
            <person name="Hibbett D.S."/>
            <person name="Martin F."/>
        </authorList>
    </citation>
    <scope>NUCLEOTIDE SEQUENCE [LARGE SCALE GENOMIC DNA]</scope>
    <source>
        <strain evidence="4 5">Koide BX008</strain>
    </source>
</reference>
<proteinExistence type="inferred from homology"/>
<evidence type="ECO:0000256" key="1">
    <source>
        <dbReference type="ARBA" id="ARBA00006524"/>
    </source>
</evidence>
<protein>
    <recommendedName>
        <fullName evidence="6">Pre-rRNA-processing protein TSR2</fullName>
    </recommendedName>
</protein>
<dbReference type="Proteomes" id="UP000054549">
    <property type="component" value="Unassembled WGS sequence"/>
</dbReference>
<evidence type="ECO:0008006" key="6">
    <source>
        <dbReference type="Google" id="ProtNLM"/>
    </source>
</evidence>
<name>A0A0C2TJN4_AMAMK</name>
<feature type="compositionally biased region" description="Basic and acidic residues" evidence="3">
    <location>
        <begin position="152"/>
        <end position="171"/>
    </location>
</feature>
<evidence type="ECO:0000256" key="3">
    <source>
        <dbReference type="SAM" id="MobiDB-lite"/>
    </source>
</evidence>
<keyword evidence="2" id="KW-0698">rRNA processing</keyword>
<organism evidence="4 5">
    <name type="scientific">Amanita muscaria (strain Koide BX008)</name>
    <dbReference type="NCBI Taxonomy" id="946122"/>
    <lineage>
        <taxon>Eukaryota</taxon>
        <taxon>Fungi</taxon>
        <taxon>Dikarya</taxon>
        <taxon>Basidiomycota</taxon>
        <taxon>Agaricomycotina</taxon>
        <taxon>Agaricomycetes</taxon>
        <taxon>Agaricomycetidae</taxon>
        <taxon>Agaricales</taxon>
        <taxon>Pluteineae</taxon>
        <taxon>Amanitaceae</taxon>
        <taxon>Amanita</taxon>
    </lineage>
</organism>
<feature type="compositionally biased region" description="Acidic residues" evidence="3">
    <location>
        <begin position="133"/>
        <end position="151"/>
    </location>
</feature>
<dbReference type="InParanoid" id="A0A0C2TJN4"/>
<dbReference type="AlphaFoldDB" id="A0A0C2TJN4"/>
<dbReference type="GO" id="GO:0006364">
    <property type="term" value="P:rRNA processing"/>
    <property type="evidence" value="ECO:0007669"/>
    <property type="project" value="UniProtKB-KW"/>
</dbReference>
<feature type="region of interest" description="Disordered" evidence="3">
    <location>
        <begin position="124"/>
        <end position="189"/>
    </location>
</feature>
<dbReference type="HOGENOM" id="CLU_074896_0_2_1"/>
<dbReference type="OrthoDB" id="263560at2759"/>
<evidence type="ECO:0000313" key="4">
    <source>
        <dbReference type="EMBL" id="KIL67219.1"/>
    </source>
</evidence>